<dbReference type="OrthoDB" id="9804819at2"/>
<dbReference type="SMART" id="SM00382">
    <property type="entry name" value="AAA"/>
    <property type="match status" value="1"/>
</dbReference>
<sequence length="298" mass="33766">MKAIYTQNLTKKYKKKTAIDNVSLSIEEGEIYGFIGPNGAGKSTTIKLLMNFIYPDEGTAEIFGLDSVRDAKKIREMTGYVSSDVRFYPQMNTYQLLETVCDFHQIKNMKKTIDYYIEKFDIDPKKKSAELSLGNKKKIAIVAALLIKPRLLILDEPTNGLDPLMQHRLFEEIEQKNKEGMTIFLSSHDLNEIQQHANSAAFIRQGKIITVQDIQSERSLGKIVQLSGSHLDPRIFKIPGIQLLKQEDNSARLLVNLSKQQLIALISDKSIEDFSVTVPNLEDQFMSLYEGGNQDDSL</sequence>
<dbReference type="InterPro" id="IPR003593">
    <property type="entry name" value="AAA+_ATPase"/>
</dbReference>
<evidence type="ECO:0000256" key="4">
    <source>
        <dbReference type="ARBA" id="ARBA00022840"/>
    </source>
</evidence>
<dbReference type="InterPro" id="IPR003439">
    <property type="entry name" value="ABC_transporter-like_ATP-bd"/>
</dbReference>
<dbReference type="PATRIC" id="fig|1158610.3.peg.1776"/>
<keyword evidence="4" id="KW-0067">ATP-binding</keyword>
<dbReference type="InterPro" id="IPR027417">
    <property type="entry name" value="P-loop_NTPase"/>
</dbReference>
<proteinExistence type="inferred from homology"/>
<dbReference type="InterPro" id="IPR050763">
    <property type="entry name" value="ABC_transporter_ATP-binding"/>
</dbReference>
<dbReference type="PANTHER" id="PTHR42711">
    <property type="entry name" value="ABC TRANSPORTER ATP-BINDING PROTEIN"/>
    <property type="match status" value="1"/>
</dbReference>
<dbReference type="GO" id="GO:0005524">
    <property type="term" value="F:ATP binding"/>
    <property type="evidence" value="ECO:0007669"/>
    <property type="project" value="UniProtKB-KW"/>
</dbReference>
<dbReference type="PANTHER" id="PTHR42711:SF5">
    <property type="entry name" value="ABC TRANSPORTER ATP-BINDING PROTEIN NATA"/>
    <property type="match status" value="1"/>
</dbReference>
<dbReference type="eggNOG" id="COG1131">
    <property type="taxonomic scope" value="Bacteria"/>
</dbReference>
<comment type="caution">
    <text evidence="6">The sequence shown here is derived from an EMBL/GenBank/DDBJ whole genome shotgun (WGS) entry which is preliminary data.</text>
</comment>
<dbReference type="SUPFAM" id="SSF52540">
    <property type="entry name" value="P-loop containing nucleoside triphosphate hydrolases"/>
    <property type="match status" value="1"/>
</dbReference>
<dbReference type="Proteomes" id="UP000013785">
    <property type="component" value="Unassembled WGS sequence"/>
</dbReference>
<keyword evidence="2" id="KW-0813">Transport</keyword>
<protein>
    <recommendedName>
        <fullName evidence="5">ABC transporter domain-containing protein</fullName>
    </recommendedName>
</protein>
<reference evidence="6 7" key="1">
    <citation type="submission" date="2013-02" db="EMBL/GenBank/DDBJ databases">
        <title>The Genome Sequence of Enterococcus phoeniculicola BAA-412.</title>
        <authorList>
            <consortium name="The Broad Institute Genome Sequencing Platform"/>
            <consortium name="The Broad Institute Genome Sequencing Center for Infectious Disease"/>
            <person name="Earl A.M."/>
            <person name="Gilmore M.S."/>
            <person name="Lebreton F."/>
            <person name="Walker B."/>
            <person name="Young S.K."/>
            <person name="Zeng Q."/>
            <person name="Gargeya S."/>
            <person name="Fitzgerald M."/>
            <person name="Haas B."/>
            <person name="Abouelleil A."/>
            <person name="Alvarado L."/>
            <person name="Arachchi H.M."/>
            <person name="Berlin A.M."/>
            <person name="Chapman S.B."/>
            <person name="Dewar J."/>
            <person name="Goldberg J."/>
            <person name="Griggs A."/>
            <person name="Gujja S."/>
            <person name="Hansen M."/>
            <person name="Howarth C."/>
            <person name="Imamovic A."/>
            <person name="Larimer J."/>
            <person name="McCowan C."/>
            <person name="Murphy C."/>
            <person name="Neiman D."/>
            <person name="Pearson M."/>
            <person name="Priest M."/>
            <person name="Roberts A."/>
            <person name="Saif S."/>
            <person name="Shea T."/>
            <person name="Sisk P."/>
            <person name="Sykes S."/>
            <person name="Wortman J."/>
            <person name="Nusbaum C."/>
            <person name="Birren B."/>
        </authorList>
    </citation>
    <scope>NUCLEOTIDE SEQUENCE [LARGE SCALE GENOMIC DNA]</scope>
    <source>
        <strain evidence="6 7">ATCC BAA-412</strain>
    </source>
</reference>
<name>R3W8I1_9ENTE</name>
<dbReference type="PROSITE" id="PS00211">
    <property type="entry name" value="ABC_TRANSPORTER_1"/>
    <property type="match status" value="1"/>
</dbReference>
<dbReference type="AlphaFoldDB" id="R3W8I1"/>
<dbReference type="InterPro" id="IPR017871">
    <property type="entry name" value="ABC_transporter-like_CS"/>
</dbReference>
<dbReference type="HOGENOM" id="CLU_000604_1_2_9"/>
<evidence type="ECO:0000256" key="2">
    <source>
        <dbReference type="ARBA" id="ARBA00022448"/>
    </source>
</evidence>
<evidence type="ECO:0000259" key="5">
    <source>
        <dbReference type="PROSITE" id="PS50893"/>
    </source>
</evidence>
<keyword evidence="3" id="KW-0547">Nucleotide-binding</keyword>
<dbReference type="CDD" id="cd03230">
    <property type="entry name" value="ABC_DR_subfamily_A"/>
    <property type="match status" value="1"/>
</dbReference>
<evidence type="ECO:0000313" key="6">
    <source>
        <dbReference type="EMBL" id="EOL43802.1"/>
    </source>
</evidence>
<evidence type="ECO:0000256" key="1">
    <source>
        <dbReference type="ARBA" id="ARBA00005417"/>
    </source>
</evidence>
<organism evidence="6 7">
    <name type="scientific">Enterococcus phoeniculicola ATCC BAA-412</name>
    <dbReference type="NCBI Taxonomy" id="1158610"/>
    <lineage>
        <taxon>Bacteria</taxon>
        <taxon>Bacillati</taxon>
        <taxon>Bacillota</taxon>
        <taxon>Bacilli</taxon>
        <taxon>Lactobacillales</taxon>
        <taxon>Enterococcaceae</taxon>
        <taxon>Enterococcus</taxon>
    </lineage>
</organism>
<dbReference type="STRING" id="154621.RV11_GL002249"/>
<gene>
    <name evidence="6" type="ORF">UC3_01783</name>
</gene>
<dbReference type="RefSeq" id="WP_010768446.1">
    <property type="nucleotide sequence ID" value="NZ_ASWE01000002.1"/>
</dbReference>
<feature type="domain" description="ABC transporter" evidence="5">
    <location>
        <begin position="4"/>
        <end position="230"/>
    </location>
</feature>
<dbReference type="EMBL" id="AJAT01000015">
    <property type="protein sequence ID" value="EOL43802.1"/>
    <property type="molecule type" value="Genomic_DNA"/>
</dbReference>
<evidence type="ECO:0000256" key="3">
    <source>
        <dbReference type="ARBA" id="ARBA00022741"/>
    </source>
</evidence>
<dbReference type="PROSITE" id="PS50893">
    <property type="entry name" value="ABC_TRANSPORTER_2"/>
    <property type="match status" value="1"/>
</dbReference>
<dbReference type="Pfam" id="PF00005">
    <property type="entry name" value="ABC_tran"/>
    <property type="match status" value="1"/>
</dbReference>
<accession>R3W8I1</accession>
<dbReference type="Gene3D" id="3.40.50.300">
    <property type="entry name" value="P-loop containing nucleotide triphosphate hydrolases"/>
    <property type="match status" value="1"/>
</dbReference>
<evidence type="ECO:0000313" key="7">
    <source>
        <dbReference type="Proteomes" id="UP000013785"/>
    </source>
</evidence>
<comment type="similarity">
    <text evidence="1">Belongs to the ABC transporter superfamily.</text>
</comment>
<keyword evidence="7" id="KW-1185">Reference proteome</keyword>
<dbReference type="GO" id="GO:0016887">
    <property type="term" value="F:ATP hydrolysis activity"/>
    <property type="evidence" value="ECO:0007669"/>
    <property type="project" value="InterPro"/>
</dbReference>